<proteinExistence type="predicted"/>
<sequence>MGDTSKDLTRAELEELCLKQNIVIERKDPFTNAKMLLPNIEKINKMIREFDFLVDGSSRGKAVNEISKIERFLFDNEDNSDIKSKFLATCY</sequence>
<dbReference type="AlphaFoldDB" id="X1DIA7"/>
<dbReference type="EMBL" id="BART01034816">
    <property type="protein sequence ID" value="GAH07995.1"/>
    <property type="molecule type" value="Genomic_DNA"/>
</dbReference>
<reference evidence="1" key="1">
    <citation type="journal article" date="2014" name="Front. Microbiol.">
        <title>High frequency of phylogenetically diverse reductive dehalogenase-homologous genes in deep subseafloor sedimentary metagenomes.</title>
        <authorList>
            <person name="Kawai M."/>
            <person name="Futagami T."/>
            <person name="Toyoda A."/>
            <person name="Takaki Y."/>
            <person name="Nishi S."/>
            <person name="Hori S."/>
            <person name="Arai W."/>
            <person name="Tsubouchi T."/>
            <person name="Morono Y."/>
            <person name="Uchiyama I."/>
            <person name="Ito T."/>
            <person name="Fujiyama A."/>
            <person name="Inagaki F."/>
            <person name="Takami H."/>
        </authorList>
    </citation>
    <scope>NUCLEOTIDE SEQUENCE</scope>
    <source>
        <strain evidence="1">Expedition CK06-06</strain>
    </source>
</reference>
<accession>X1DIA7</accession>
<protein>
    <submittedName>
        <fullName evidence="1">Uncharacterized protein</fullName>
    </submittedName>
</protein>
<feature type="non-terminal residue" evidence="1">
    <location>
        <position position="91"/>
    </location>
</feature>
<organism evidence="1">
    <name type="scientific">marine sediment metagenome</name>
    <dbReference type="NCBI Taxonomy" id="412755"/>
    <lineage>
        <taxon>unclassified sequences</taxon>
        <taxon>metagenomes</taxon>
        <taxon>ecological metagenomes</taxon>
    </lineage>
</organism>
<gene>
    <name evidence="1" type="ORF">S01H4_59385</name>
</gene>
<name>X1DIA7_9ZZZZ</name>
<evidence type="ECO:0000313" key="1">
    <source>
        <dbReference type="EMBL" id="GAH07995.1"/>
    </source>
</evidence>
<comment type="caution">
    <text evidence="1">The sequence shown here is derived from an EMBL/GenBank/DDBJ whole genome shotgun (WGS) entry which is preliminary data.</text>
</comment>